<feature type="transmembrane region" description="Helical" evidence="7">
    <location>
        <begin position="229"/>
        <end position="251"/>
    </location>
</feature>
<evidence type="ECO:0000256" key="1">
    <source>
        <dbReference type="ARBA" id="ARBA00004651"/>
    </source>
</evidence>
<gene>
    <name evidence="9" type="ORF">AVDCRST_MAG73-2700</name>
</gene>
<comment type="subcellular location">
    <subcellularLocation>
        <location evidence="1 7">Cell membrane</location>
        <topology evidence="1 7">Multi-pass membrane protein</topology>
    </subcellularLocation>
</comment>
<accession>A0A6J4UF68</accession>
<protein>
    <submittedName>
        <fullName evidence="9">Glycerol-3-phosphate ABC transporter, permease protein UgpA</fullName>
    </submittedName>
</protein>
<dbReference type="InterPro" id="IPR035906">
    <property type="entry name" value="MetI-like_sf"/>
</dbReference>
<feature type="transmembrane region" description="Helical" evidence="7">
    <location>
        <begin position="99"/>
        <end position="120"/>
    </location>
</feature>
<feature type="domain" description="ABC transmembrane type-1" evidence="8">
    <location>
        <begin position="95"/>
        <end position="307"/>
    </location>
</feature>
<feature type="transmembrane region" description="Helical" evidence="7">
    <location>
        <begin position="180"/>
        <end position="208"/>
    </location>
</feature>
<evidence type="ECO:0000313" key="9">
    <source>
        <dbReference type="EMBL" id="CAA9549002.1"/>
    </source>
</evidence>
<keyword evidence="3" id="KW-1003">Cell membrane</keyword>
<dbReference type="InterPro" id="IPR051393">
    <property type="entry name" value="ABC_transporter_permease"/>
</dbReference>
<reference evidence="9" key="1">
    <citation type="submission" date="2020-02" db="EMBL/GenBank/DDBJ databases">
        <authorList>
            <person name="Meier V. D."/>
        </authorList>
    </citation>
    <scope>NUCLEOTIDE SEQUENCE</scope>
    <source>
        <strain evidence="9">AVDCRST_MAG73</strain>
    </source>
</reference>
<evidence type="ECO:0000256" key="4">
    <source>
        <dbReference type="ARBA" id="ARBA00022692"/>
    </source>
</evidence>
<dbReference type="EMBL" id="CADCWE010000179">
    <property type="protein sequence ID" value="CAA9549002.1"/>
    <property type="molecule type" value="Genomic_DNA"/>
</dbReference>
<dbReference type="SUPFAM" id="SSF161098">
    <property type="entry name" value="MetI-like"/>
    <property type="match status" value="1"/>
</dbReference>
<organism evidence="9">
    <name type="scientific">uncultured Thermomicrobiales bacterium</name>
    <dbReference type="NCBI Taxonomy" id="1645740"/>
    <lineage>
        <taxon>Bacteria</taxon>
        <taxon>Pseudomonadati</taxon>
        <taxon>Thermomicrobiota</taxon>
        <taxon>Thermomicrobia</taxon>
        <taxon>Thermomicrobiales</taxon>
        <taxon>environmental samples</taxon>
    </lineage>
</organism>
<sequence>MASTTRRDQVTTYRGQTVVRGSSRRSRLDAQREWVLFILFMLPNMVLFGLFTFWPMVENVRLSTQRWDMISPVRLDVGLDNYRYLIDDETFHRVLRNTAYFTVAAVGFSLLIGLIVALLLNQPLKFRNGARAVVFAPTLLSGAAIGIVWSYIFDPRYGLMAQVLGWVSVSSPDWLNRPEWAMPAIIIVYVWKNMGFAAVIFLAGLQAIPRDLYDAAKVDGANVWWRFRSVTLPMLSPISFFLLVTSILNTFQAFDIIRVMTQGGPVDSTNTLIYYVYDQGFTYINAGRSAAAALVLFVLMMVITLVQLRFAEQRVHYG</sequence>
<name>A0A6J4UF68_9BACT</name>
<feature type="transmembrane region" description="Helical" evidence="7">
    <location>
        <begin position="34"/>
        <end position="57"/>
    </location>
</feature>
<dbReference type="Gene3D" id="1.10.3720.10">
    <property type="entry name" value="MetI-like"/>
    <property type="match status" value="1"/>
</dbReference>
<evidence type="ECO:0000256" key="6">
    <source>
        <dbReference type="ARBA" id="ARBA00023136"/>
    </source>
</evidence>
<keyword evidence="5 7" id="KW-1133">Transmembrane helix</keyword>
<dbReference type="PROSITE" id="PS50928">
    <property type="entry name" value="ABC_TM1"/>
    <property type="match status" value="1"/>
</dbReference>
<evidence type="ECO:0000259" key="8">
    <source>
        <dbReference type="PROSITE" id="PS50928"/>
    </source>
</evidence>
<proteinExistence type="inferred from homology"/>
<feature type="transmembrane region" description="Helical" evidence="7">
    <location>
        <begin position="132"/>
        <end position="152"/>
    </location>
</feature>
<dbReference type="PANTHER" id="PTHR30193">
    <property type="entry name" value="ABC TRANSPORTER PERMEASE PROTEIN"/>
    <property type="match status" value="1"/>
</dbReference>
<comment type="similarity">
    <text evidence="7">Belongs to the binding-protein-dependent transport system permease family.</text>
</comment>
<keyword evidence="4 7" id="KW-0812">Transmembrane</keyword>
<dbReference type="PANTHER" id="PTHR30193:SF37">
    <property type="entry name" value="INNER MEMBRANE ABC TRANSPORTER PERMEASE PROTEIN YCJO"/>
    <property type="match status" value="1"/>
</dbReference>
<dbReference type="CDD" id="cd06261">
    <property type="entry name" value="TM_PBP2"/>
    <property type="match status" value="1"/>
</dbReference>
<evidence type="ECO:0000256" key="3">
    <source>
        <dbReference type="ARBA" id="ARBA00022475"/>
    </source>
</evidence>
<evidence type="ECO:0000256" key="2">
    <source>
        <dbReference type="ARBA" id="ARBA00022448"/>
    </source>
</evidence>
<feature type="transmembrane region" description="Helical" evidence="7">
    <location>
        <begin position="290"/>
        <end position="311"/>
    </location>
</feature>
<dbReference type="GO" id="GO:0055085">
    <property type="term" value="P:transmembrane transport"/>
    <property type="evidence" value="ECO:0007669"/>
    <property type="project" value="InterPro"/>
</dbReference>
<evidence type="ECO:0000256" key="5">
    <source>
        <dbReference type="ARBA" id="ARBA00022989"/>
    </source>
</evidence>
<dbReference type="AlphaFoldDB" id="A0A6J4UF68"/>
<dbReference type="GO" id="GO:0005886">
    <property type="term" value="C:plasma membrane"/>
    <property type="evidence" value="ECO:0007669"/>
    <property type="project" value="UniProtKB-SubCell"/>
</dbReference>
<dbReference type="InterPro" id="IPR000515">
    <property type="entry name" value="MetI-like"/>
</dbReference>
<dbReference type="Pfam" id="PF00528">
    <property type="entry name" value="BPD_transp_1"/>
    <property type="match status" value="1"/>
</dbReference>
<evidence type="ECO:0000256" key="7">
    <source>
        <dbReference type="RuleBase" id="RU363032"/>
    </source>
</evidence>
<keyword evidence="2 7" id="KW-0813">Transport</keyword>
<keyword evidence="6 7" id="KW-0472">Membrane</keyword>